<accession>A0A2N6VIB9</accession>
<dbReference type="EMBL" id="PNHK01000633">
    <property type="protein sequence ID" value="PMC99051.1"/>
    <property type="molecule type" value="Genomic_DNA"/>
</dbReference>
<dbReference type="GO" id="GO:0004370">
    <property type="term" value="F:glycerol kinase activity"/>
    <property type="evidence" value="ECO:0007669"/>
    <property type="project" value="UniProtKB-EC"/>
</dbReference>
<dbReference type="InterPro" id="IPR043129">
    <property type="entry name" value="ATPase_NBD"/>
</dbReference>
<proteinExistence type="predicted"/>
<dbReference type="EC" id="2.7.1.30" evidence="2"/>
<evidence type="ECO:0000313" key="2">
    <source>
        <dbReference type="EMBL" id="PMC99051.1"/>
    </source>
</evidence>
<name>A0A2N6VIB9_9MICO</name>
<keyword evidence="2" id="KW-0808">Transferase</keyword>
<sequence length="56" mass="6200">RAVIFAEDGRTVASASTEFTQSFPQPGWVEHDAQEIWLTSSQVIGAALGHARRFRL</sequence>
<dbReference type="Pfam" id="PF00370">
    <property type="entry name" value="FGGY_N"/>
    <property type="match status" value="1"/>
</dbReference>
<comment type="caution">
    <text evidence="2">The sequence shown here is derived from an EMBL/GenBank/DDBJ whole genome shotgun (WGS) entry which is preliminary data.</text>
</comment>
<keyword evidence="2" id="KW-0418">Kinase</keyword>
<evidence type="ECO:0000313" key="3">
    <source>
        <dbReference type="Proteomes" id="UP000235598"/>
    </source>
</evidence>
<evidence type="ECO:0000259" key="1">
    <source>
        <dbReference type="Pfam" id="PF00370"/>
    </source>
</evidence>
<dbReference type="GO" id="GO:0005975">
    <property type="term" value="P:carbohydrate metabolic process"/>
    <property type="evidence" value="ECO:0007669"/>
    <property type="project" value="InterPro"/>
</dbReference>
<dbReference type="InterPro" id="IPR018484">
    <property type="entry name" value="FGGY_N"/>
</dbReference>
<dbReference type="Gene3D" id="3.30.420.40">
    <property type="match status" value="1"/>
</dbReference>
<gene>
    <name evidence="2" type="primary">glpK</name>
    <name evidence="2" type="ORF">CJ199_15440</name>
</gene>
<feature type="domain" description="Carbohydrate kinase FGGY N-terminal" evidence="1">
    <location>
        <begin position="1"/>
        <end position="50"/>
    </location>
</feature>
<reference evidence="2 3" key="1">
    <citation type="submission" date="2017-09" db="EMBL/GenBank/DDBJ databases">
        <title>Bacterial strain isolated from the female urinary microbiota.</title>
        <authorList>
            <person name="Thomas-White K."/>
            <person name="Kumar N."/>
            <person name="Forster S."/>
            <person name="Putonti C."/>
            <person name="Lawley T."/>
            <person name="Wolfe A.J."/>
        </authorList>
    </citation>
    <scope>NUCLEOTIDE SEQUENCE [LARGE SCALE GENOMIC DNA]</scope>
    <source>
        <strain evidence="2 3">UMB1301</strain>
    </source>
</reference>
<dbReference type="SUPFAM" id="SSF53067">
    <property type="entry name" value="Actin-like ATPase domain"/>
    <property type="match status" value="1"/>
</dbReference>
<dbReference type="Proteomes" id="UP000235598">
    <property type="component" value="Unassembled WGS sequence"/>
</dbReference>
<dbReference type="AlphaFoldDB" id="A0A2N6VIB9"/>
<feature type="non-terminal residue" evidence="2">
    <location>
        <position position="1"/>
    </location>
</feature>
<protein>
    <submittedName>
        <fullName evidence="2">Glycerol kinase</fullName>
        <ecNumber evidence="2">2.7.1.30</ecNumber>
    </submittedName>
</protein>
<organism evidence="2 3">
    <name type="scientific">Brevibacterium paucivorans</name>
    <dbReference type="NCBI Taxonomy" id="170994"/>
    <lineage>
        <taxon>Bacteria</taxon>
        <taxon>Bacillati</taxon>
        <taxon>Actinomycetota</taxon>
        <taxon>Actinomycetes</taxon>
        <taxon>Micrococcales</taxon>
        <taxon>Brevibacteriaceae</taxon>
        <taxon>Brevibacterium</taxon>
    </lineage>
</organism>